<dbReference type="Pfam" id="PF00172">
    <property type="entry name" value="Zn_clus"/>
    <property type="match status" value="1"/>
</dbReference>
<dbReference type="PANTHER" id="PTHR47431:SF1">
    <property type="entry name" value="ZN(II)2CYS6 TRANSCRIPTION FACTOR (EUROFUNG)"/>
    <property type="match status" value="1"/>
</dbReference>
<dbReference type="SUPFAM" id="SSF57701">
    <property type="entry name" value="Zn2/Cys6 DNA-binding domain"/>
    <property type="match status" value="1"/>
</dbReference>
<dbReference type="EMBL" id="CP063133">
    <property type="protein sequence ID" value="QOU19287.1"/>
    <property type="molecule type" value="Genomic_DNA"/>
</dbReference>
<feature type="region of interest" description="Disordered" evidence="1">
    <location>
        <begin position="58"/>
        <end position="79"/>
    </location>
</feature>
<dbReference type="InterPro" id="IPR036864">
    <property type="entry name" value="Zn2-C6_fun-type_DNA-bd_sf"/>
</dbReference>
<dbReference type="PROSITE" id="PS00463">
    <property type="entry name" value="ZN2_CY6_FUNGAL_1"/>
    <property type="match status" value="1"/>
</dbReference>
<gene>
    <name evidence="3" type="ORF">BRETT_004508</name>
    <name evidence="4" type="ORF">BRETT_004528</name>
</gene>
<dbReference type="GO" id="GO:0008270">
    <property type="term" value="F:zinc ion binding"/>
    <property type="evidence" value="ECO:0007669"/>
    <property type="project" value="InterPro"/>
</dbReference>
<evidence type="ECO:0000256" key="1">
    <source>
        <dbReference type="SAM" id="MobiDB-lite"/>
    </source>
</evidence>
<dbReference type="Proteomes" id="UP000663131">
    <property type="component" value="Chromosome 5"/>
</dbReference>
<dbReference type="AlphaFoldDB" id="A0A871QZH8"/>
<name>A0A871QZH8_DEKBR</name>
<dbReference type="Gene3D" id="4.10.240.10">
    <property type="entry name" value="Zn(2)-C6 fungal-type DNA-binding domain"/>
    <property type="match status" value="1"/>
</dbReference>
<dbReference type="InterPro" id="IPR001138">
    <property type="entry name" value="Zn2Cys6_DnaBD"/>
</dbReference>
<feature type="compositionally biased region" description="Polar residues" evidence="1">
    <location>
        <begin position="773"/>
        <end position="790"/>
    </location>
</feature>
<dbReference type="RefSeq" id="XP_041135780.1">
    <property type="nucleotide sequence ID" value="XM_041283004.1"/>
</dbReference>
<dbReference type="CDD" id="cd00067">
    <property type="entry name" value="GAL4"/>
    <property type="match status" value="1"/>
</dbReference>
<evidence type="ECO:0000313" key="4">
    <source>
        <dbReference type="EMBL" id="QOU19307.1"/>
    </source>
</evidence>
<sequence length="861" mass="96611">MALLSHVSKDGKPAVKHVSRACLACRSRHLKCDGKEPICSRCVRANRVCQYVKSNRGGSRRRGVTLKNKQSEKSPGHRIINSHSMTKDRLKQRIREREEKEEVDPDTFVLPCVRNGRADMEKRPVCHHQCMTVENFNKLPPCLSGGQIPHENAKINGKTIDMFPTFNSSKAEESLNKIFDPAILAPSLDECYISPALTRDLNVESVVNTYYKYFQHIHPFLPSRTDIITYLNAIPYNYDLLLAMKIIGDGQSSNVYSADVETVQFLISSIVNFVKQVGKDFISLQSLLLLAIAAHISSLHDLSMVLREALVSLALELRINLVDQNNIPLKFIDVNGYITDQQDDEVMQSSSRNGTNLMNTPSESGGKDDVLTELMQARRVANVPKRILLETVRKTLWEVYFFDTISGTASGHTMSLLSSRKLLVLFPEEVSPEGFDYKSRAEACKLVNDSIKLNVAVQANKEIQSHLTHMRAAIGNWEMKLENPDMYNCPYLVNTNGQVNEGVFEAIMLVCYAQIFTHRPFSYLWRPDISKHPKCTDEKGATDNCPTLKKREVDSRKIIETRKTIESASSVVKSLLDTNPARITSRTPFLACALAFCCLVHLSAYSWVDSSLKSLENVTMTSPLKDSINKEELETYTEYIKLELGAIMQISRHWFLSQKLAQHIRDTVRRVSPTLFKTVCSGLPEKSRKKAIQAMRQRTLKKYEDSPVPEKAANTSMNYNTQSDFNTQTVGHTNLATNPSEDTLLNMLKQEGDSDNKNTDNQTAISGAIYNASKESNQTPNVISGPTATGNKPQLQVDTKVSALNQQSSTPSSGFNDMDLNLMTDDNYLSLSPTSDTGCDWVDKHVFEFDAYNIANDDGLK</sequence>
<organism evidence="4 5">
    <name type="scientific">Dekkera bruxellensis</name>
    <name type="common">Brettanomyces custersii</name>
    <dbReference type="NCBI Taxonomy" id="5007"/>
    <lineage>
        <taxon>Eukaryota</taxon>
        <taxon>Fungi</taxon>
        <taxon>Dikarya</taxon>
        <taxon>Ascomycota</taxon>
        <taxon>Saccharomycotina</taxon>
        <taxon>Pichiomycetes</taxon>
        <taxon>Pichiales</taxon>
        <taxon>Pichiaceae</taxon>
        <taxon>Brettanomyces</taxon>
    </lineage>
</organism>
<evidence type="ECO:0000259" key="2">
    <source>
        <dbReference type="PROSITE" id="PS50048"/>
    </source>
</evidence>
<evidence type="ECO:0000313" key="3">
    <source>
        <dbReference type="EMBL" id="QOU19287.1"/>
    </source>
</evidence>
<dbReference type="SMART" id="SM00066">
    <property type="entry name" value="GAL4"/>
    <property type="match status" value="1"/>
</dbReference>
<feature type="region of interest" description="Disordered" evidence="1">
    <location>
        <begin position="770"/>
        <end position="790"/>
    </location>
</feature>
<feature type="compositionally biased region" description="Polar residues" evidence="1">
    <location>
        <begin position="349"/>
        <end position="363"/>
    </location>
</feature>
<dbReference type="EMBL" id="CP063133">
    <property type="protein sequence ID" value="QOU19307.1"/>
    <property type="molecule type" value="Genomic_DNA"/>
</dbReference>
<dbReference type="PANTHER" id="PTHR47431">
    <property type="entry name" value="ZN(II)2CYS6 TRANSCRIPTION FACTOR (EUROFUNG)-RELATED"/>
    <property type="match status" value="1"/>
</dbReference>
<dbReference type="OrthoDB" id="2399539at2759"/>
<dbReference type="KEGG" id="bbrx:BRETT_004508"/>
<reference evidence="4" key="2">
    <citation type="journal article" name="BMC Genomics">
        <title>New genome assemblies reveal patterns of domestication and adaptation across Brettanomyces (Dekkera) species.</title>
        <authorList>
            <person name="Roach M.J."/>
            <person name="Borneman A.R."/>
        </authorList>
    </citation>
    <scope>NUCLEOTIDE SEQUENCE</scope>
    <source>
        <strain evidence="4">UCD 2041</strain>
    </source>
</reference>
<dbReference type="PROSITE" id="PS50048">
    <property type="entry name" value="ZN2_CY6_FUNGAL_2"/>
    <property type="match status" value="1"/>
</dbReference>
<evidence type="ECO:0000313" key="5">
    <source>
        <dbReference type="Proteomes" id="UP000663131"/>
    </source>
</evidence>
<proteinExistence type="predicted"/>
<accession>A0A871QZH8</accession>
<dbReference type="GeneID" id="64576431"/>
<dbReference type="GO" id="GO:0000981">
    <property type="term" value="F:DNA-binding transcription factor activity, RNA polymerase II-specific"/>
    <property type="evidence" value="ECO:0007669"/>
    <property type="project" value="InterPro"/>
</dbReference>
<protein>
    <recommendedName>
        <fullName evidence="2">Zn(2)-C6 fungal-type domain-containing protein</fullName>
    </recommendedName>
</protein>
<dbReference type="CDD" id="cd12148">
    <property type="entry name" value="fungal_TF_MHR"/>
    <property type="match status" value="1"/>
</dbReference>
<reference evidence="4" key="1">
    <citation type="submission" date="2020-10" db="EMBL/GenBank/DDBJ databases">
        <authorList>
            <person name="Palmer J.M."/>
        </authorList>
    </citation>
    <scope>NUCLEOTIDE SEQUENCE</scope>
    <source>
        <strain evidence="4">UCD 2041</strain>
    </source>
</reference>
<feature type="region of interest" description="Disordered" evidence="1">
    <location>
        <begin position="349"/>
        <end position="368"/>
    </location>
</feature>
<feature type="domain" description="Zn(2)-C6 fungal-type" evidence="2">
    <location>
        <begin position="21"/>
        <end position="51"/>
    </location>
</feature>